<dbReference type="RefSeq" id="WP_310331172.1">
    <property type="nucleotide sequence ID" value="NZ_JAVDXV010000007.1"/>
</dbReference>
<dbReference type="Proteomes" id="UP001180825">
    <property type="component" value="Unassembled WGS sequence"/>
</dbReference>
<gene>
    <name evidence="1" type="ORF">J2X21_003775</name>
</gene>
<accession>A0ABU2ABQ5</accession>
<organism evidence="1 2">
    <name type="scientific">Roseateles asaccharophilus</name>
    <dbReference type="NCBI Taxonomy" id="582607"/>
    <lineage>
        <taxon>Bacteria</taxon>
        <taxon>Pseudomonadati</taxon>
        <taxon>Pseudomonadota</taxon>
        <taxon>Betaproteobacteria</taxon>
        <taxon>Burkholderiales</taxon>
        <taxon>Sphaerotilaceae</taxon>
        <taxon>Roseateles</taxon>
    </lineage>
</organism>
<comment type="caution">
    <text evidence="1">The sequence shown here is derived from an EMBL/GenBank/DDBJ whole genome shotgun (WGS) entry which is preliminary data.</text>
</comment>
<evidence type="ECO:0000313" key="1">
    <source>
        <dbReference type="EMBL" id="MDR7334619.1"/>
    </source>
</evidence>
<dbReference type="EMBL" id="JAVDXV010000007">
    <property type="protein sequence ID" value="MDR7334619.1"/>
    <property type="molecule type" value="Genomic_DNA"/>
</dbReference>
<sequence length="47" mass="5396">MNSFFIFNPSHSDDQIWKQFSARGPVNPALRDELHLLGGELRLRDGL</sequence>
<evidence type="ECO:0000313" key="2">
    <source>
        <dbReference type="Proteomes" id="UP001180825"/>
    </source>
</evidence>
<proteinExistence type="predicted"/>
<reference evidence="1 2" key="1">
    <citation type="submission" date="2023-07" db="EMBL/GenBank/DDBJ databases">
        <title>Sorghum-associated microbial communities from plants grown in Nebraska, USA.</title>
        <authorList>
            <person name="Schachtman D."/>
        </authorList>
    </citation>
    <scope>NUCLEOTIDE SEQUENCE [LARGE SCALE GENOMIC DNA]</scope>
    <source>
        <strain evidence="1 2">BE316</strain>
    </source>
</reference>
<protein>
    <submittedName>
        <fullName evidence="1">Uncharacterized protein</fullName>
    </submittedName>
</protein>
<name>A0ABU2ABQ5_9BURK</name>
<keyword evidence="2" id="KW-1185">Reference proteome</keyword>